<evidence type="ECO:0008006" key="3">
    <source>
        <dbReference type="Google" id="ProtNLM"/>
    </source>
</evidence>
<reference evidence="1 2" key="1">
    <citation type="submission" date="2020-01" db="EMBL/GenBank/DDBJ databases">
        <authorList>
            <person name="Kim M.K."/>
        </authorList>
    </citation>
    <scope>NUCLEOTIDE SEQUENCE [LARGE SCALE GENOMIC DNA]</scope>
    <source>
        <strain evidence="1 2">172606-1</strain>
    </source>
</reference>
<name>A0A6C0GR23_9BACT</name>
<sequence>MRDLFNIADSLYAATYLQQARLTYERIVFSLQTSGLPADSLQKLKNEALLKKTYTYKAEALYKEALQAIERTDANNLPEAEGFVLRYETSLCAYLAGNYNEAYNYILQLKYFIKDTTLTNQVDFLEILTLNELQRWEEAKKLTAVYIQKNNLQANVDELYGFLKNPRIRKPEKAILLSTFLPGVGQWYAGYPFRGMVSATLQLACFTFGAYSIWQRYYLSGFFTGFVLLQAFYSGGIRHTGYLVEKKNKEKIERYNGTVREFIIESESKKAIK</sequence>
<dbReference type="AlphaFoldDB" id="A0A6C0GR23"/>
<organism evidence="1 2">
    <name type="scientific">Rhodocytophaga rosea</name>
    <dbReference type="NCBI Taxonomy" id="2704465"/>
    <lineage>
        <taxon>Bacteria</taxon>
        <taxon>Pseudomonadati</taxon>
        <taxon>Bacteroidota</taxon>
        <taxon>Cytophagia</taxon>
        <taxon>Cytophagales</taxon>
        <taxon>Rhodocytophagaceae</taxon>
        <taxon>Rhodocytophaga</taxon>
    </lineage>
</organism>
<dbReference type="EMBL" id="CP048222">
    <property type="protein sequence ID" value="QHT70511.1"/>
    <property type="molecule type" value="Genomic_DNA"/>
</dbReference>
<evidence type="ECO:0000313" key="1">
    <source>
        <dbReference type="EMBL" id="QHT70511.1"/>
    </source>
</evidence>
<protein>
    <recommendedName>
        <fullName evidence="3">Tetratricopeptide repeat protein</fullName>
    </recommendedName>
</protein>
<keyword evidence="2" id="KW-1185">Reference proteome</keyword>
<dbReference type="Proteomes" id="UP000480178">
    <property type="component" value="Chromosome"/>
</dbReference>
<proteinExistence type="predicted"/>
<dbReference type="KEGG" id="rhoz:GXP67_29595"/>
<dbReference type="RefSeq" id="WP_162446488.1">
    <property type="nucleotide sequence ID" value="NZ_CP048222.1"/>
</dbReference>
<evidence type="ECO:0000313" key="2">
    <source>
        <dbReference type="Proteomes" id="UP000480178"/>
    </source>
</evidence>
<gene>
    <name evidence="1" type="ORF">GXP67_29595</name>
</gene>
<accession>A0A6C0GR23</accession>